<dbReference type="SUPFAM" id="SSF51735">
    <property type="entry name" value="NAD(P)-binding Rossmann-fold domains"/>
    <property type="match status" value="1"/>
</dbReference>
<dbReference type="PROSITE" id="PS00061">
    <property type="entry name" value="ADH_SHORT"/>
    <property type="match status" value="1"/>
</dbReference>
<dbReference type="InterPro" id="IPR057326">
    <property type="entry name" value="KR_dom"/>
</dbReference>
<organism evidence="5 6">
    <name type="scientific">Peredibacter starrii</name>
    <dbReference type="NCBI Taxonomy" id="28202"/>
    <lineage>
        <taxon>Bacteria</taxon>
        <taxon>Pseudomonadati</taxon>
        <taxon>Bdellovibrionota</taxon>
        <taxon>Bacteriovoracia</taxon>
        <taxon>Bacteriovoracales</taxon>
        <taxon>Bacteriovoracaceae</taxon>
        <taxon>Peredibacter</taxon>
    </lineage>
</organism>
<dbReference type="Gene3D" id="3.40.50.720">
    <property type="entry name" value="NAD(P)-binding Rossmann-like Domain"/>
    <property type="match status" value="1"/>
</dbReference>
<keyword evidence="6" id="KW-1185">Reference proteome</keyword>
<evidence type="ECO:0000313" key="5">
    <source>
        <dbReference type="EMBL" id="WPU66553.1"/>
    </source>
</evidence>
<dbReference type="CDD" id="cd05233">
    <property type="entry name" value="SDR_c"/>
    <property type="match status" value="1"/>
</dbReference>
<dbReference type="Proteomes" id="UP001324634">
    <property type="component" value="Chromosome"/>
</dbReference>
<dbReference type="InterPro" id="IPR020904">
    <property type="entry name" value="Sc_DH/Rdtase_CS"/>
</dbReference>
<dbReference type="EC" id="1.-.-.-" evidence="5"/>
<dbReference type="InterPro" id="IPR036291">
    <property type="entry name" value="NAD(P)-bd_dom_sf"/>
</dbReference>
<dbReference type="PRINTS" id="PR00081">
    <property type="entry name" value="GDHRDH"/>
</dbReference>
<dbReference type="GO" id="GO:0016020">
    <property type="term" value="C:membrane"/>
    <property type="evidence" value="ECO:0007669"/>
    <property type="project" value="TreeGrafter"/>
</dbReference>
<evidence type="ECO:0000256" key="2">
    <source>
        <dbReference type="ARBA" id="ARBA00023002"/>
    </source>
</evidence>
<dbReference type="EMBL" id="CP139487">
    <property type="protein sequence ID" value="WPU66553.1"/>
    <property type="molecule type" value="Genomic_DNA"/>
</dbReference>
<evidence type="ECO:0000256" key="1">
    <source>
        <dbReference type="ARBA" id="ARBA00006484"/>
    </source>
</evidence>
<proteinExistence type="inferred from homology"/>
<dbReference type="SMART" id="SM00822">
    <property type="entry name" value="PKS_KR"/>
    <property type="match status" value="1"/>
</dbReference>
<comment type="similarity">
    <text evidence="1 3">Belongs to the short-chain dehydrogenases/reductases (SDR) family.</text>
</comment>
<dbReference type="KEGG" id="psti:SOO65_07325"/>
<dbReference type="PANTHER" id="PTHR44196:SF1">
    <property type="entry name" value="DEHYDROGENASE_REDUCTASE SDR FAMILY MEMBER 7B"/>
    <property type="match status" value="1"/>
</dbReference>
<dbReference type="GO" id="GO:0016491">
    <property type="term" value="F:oxidoreductase activity"/>
    <property type="evidence" value="ECO:0007669"/>
    <property type="project" value="UniProtKB-KW"/>
</dbReference>
<dbReference type="PANTHER" id="PTHR44196">
    <property type="entry name" value="DEHYDROGENASE/REDUCTASE SDR FAMILY MEMBER 7B"/>
    <property type="match status" value="1"/>
</dbReference>
<dbReference type="InterPro" id="IPR002347">
    <property type="entry name" value="SDR_fam"/>
</dbReference>
<evidence type="ECO:0000259" key="4">
    <source>
        <dbReference type="SMART" id="SM00822"/>
    </source>
</evidence>
<dbReference type="AlphaFoldDB" id="A0AAX4HT25"/>
<protein>
    <submittedName>
        <fullName evidence="5">SDR family oxidoreductase</fullName>
        <ecNumber evidence="5">1.-.-.-</ecNumber>
    </submittedName>
</protein>
<evidence type="ECO:0000256" key="3">
    <source>
        <dbReference type="RuleBase" id="RU000363"/>
    </source>
</evidence>
<dbReference type="Pfam" id="PF00106">
    <property type="entry name" value="adh_short"/>
    <property type="match status" value="1"/>
</dbReference>
<keyword evidence="2 5" id="KW-0560">Oxidoreductase</keyword>
<accession>A0AAX4HT25</accession>
<reference evidence="5 6" key="1">
    <citation type="submission" date="2023-11" db="EMBL/GenBank/DDBJ databases">
        <title>Peredibacter starrii A3.12.</title>
        <authorList>
            <person name="Mitchell R.J."/>
        </authorList>
    </citation>
    <scope>NUCLEOTIDE SEQUENCE [LARGE SCALE GENOMIC DNA]</scope>
    <source>
        <strain evidence="5 6">A3.12</strain>
    </source>
</reference>
<feature type="domain" description="Ketoreductase" evidence="4">
    <location>
        <begin position="8"/>
        <end position="186"/>
    </location>
</feature>
<sequence>MKEELKNKVVLITGGSKGLGYVLAEHLLKENCKIAICARDLSELENAQEHLGPDVLTLQCDVGKVDEVNKLVSDVIKHFGKLDILINNAGVIMVAPMESFKREDFQMAMDIMYWGIVNTTLAVLPHMKERKDGHIVNVTSIGGKISVPHLLPYSSAKFAAVGFSEGIAVELRKDNIFVTTVVPWLMRTGSYVNAFFQRGNKKEFKLFALSSTAPLLTISADKAARRIVKALKERKAFKIVGFQAGLLNEIHHFFPNLSVKVLGAMSEFIPAVHKKAPFEKGKSISERFEDAEVPGAREIGQKAQEDHQELRH</sequence>
<gene>
    <name evidence="5" type="ORF">SOO65_07325</name>
</gene>
<dbReference type="PRINTS" id="PR00080">
    <property type="entry name" value="SDRFAMILY"/>
</dbReference>
<name>A0AAX4HT25_9BACT</name>
<dbReference type="RefSeq" id="WP_321398884.1">
    <property type="nucleotide sequence ID" value="NZ_CP139487.1"/>
</dbReference>
<evidence type="ECO:0000313" key="6">
    <source>
        <dbReference type="Proteomes" id="UP001324634"/>
    </source>
</evidence>